<dbReference type="OrthoDB" id="9789440at2"/>
<dbReference type="Proteomes" id="UP000324965">
    <property type="component" value="Unassembled WGS sequence"/>
</dbReference>
<evidence type="ECO:0000313" key="1">
    <source>
        <dbReference type="EMBL" id="KAA0917438.1"/>
    </source>
</evidence>
<keyword evidence="2" id="KW-1185">Reference proteome</keyword>
<dbReference type="AlphaFoldDB" id="A0A5A9ZJU1"/>
<reference evidence="1 2" key="1">
    <citation type="submission" date="2019-05" db="EMBL/GenBank/DDBJ databases">
        <authorList>
            <person name="Hariharan J."/>
            <person name="Choudoir M.J."/>
            <person name="Diebold P."/>
            <person name="Panke-Buisse K."/>
            <person name="Buckley D.H."/>
        </authorList>
    </citation>
    <scope>NUCLEOTIDE SEQUENCE [LARGE SCALE GENOMIC DNA]</scope>
    <source>
        <strain evidence="1 2">SUN51</strain>
    </source>
</reference>
<accession>A0A5A9ZJU1</accession>
<organism evidence="1 2">
    <name type="scientific">Streptomyces apricus</name>
    <dbReference type="NCBI Taxonomy" id="1828112"/>
    <lineage>
        <taxon>Bacteria</taxon>
        <taxon>Bacillati</taxon>
        <taxon>Actinomycetota</taxon>
        <taxon>Actinomycetes</taxon>
        <taxon>Kitasatosporales</taxon>
        <taxon>Streptomycetaceae</taxon>
        <taxon>Streptomyces</taxon>
    </lineage>
</organism>
<dbReference type="InterPro" id="IPR032466">
    <property type="entry name" value="Metal_Hydrolase"/>
</dbReference>
<proteinExistence type="predicted"/>
<dbReference type="Pfam" id="PF19799">
    <property type="entry name" value="DUF6282"/>
    <property type="match status" value="1"/>
</dbReference>
<comment type="caution">
    <text evidence="1">The sequence shown here is derived from an EMBL/GenBank/DDBJ whole genome shotgun (WGS) entry which is preliminary data.</text>
</comment>
<name>A0A5A9ZJU1_9ACTN</name>
<dbReference type="EMBL" id="VDFC01000115">
    <property type="protein sequence ID" value="KAA0917438.1"/>
    <property type="molecule type" value="Genomic_DNA"/>
</dbReference>
<dbReference type="SUPFAM" id="SSF51556">
    <property type="entry name" value="Metallo-dependent hydrolases"/>
    <property type="match status" value="1"/>
</dbReference>
<gene>
    <name evidence="1" type="ORF">FGF04_38175</name>
</gene>
<evidence type="ECO:0000313" key="2">
    <source>
        <dbReference type="Proteomes" id="UP000324965"/>
    </source>
</evidence>
<protein>
    <submittedName>
        <fullName evidence="1">Uncharacterized protein</fullName>
    </submittedName>
</protein>
<dbReference type="RefSeq" id="WP_149515982.1">
    <property type="nucleotide sequence ID" value="NZ_VDFC01000115.1"/>
</dbReference>
<dbReference type="Gene3D" id="3.20.20.140">
    <property type="entry name" value="Metal-dependent hydrolases"/>
    <property type="match status" value="1"/>
</dbReference>
<sequence>MKKSPAIASVLHGLVDMHVHSGPSPFPRRFDHVEAAQDGARIGLRAMVAKSHHHNTQMDVLAMKDRLAGVAATVHGGIALNSTVGGLNVHAVRMCLRMGGKVVWFPTISSGRHMDCHPEDGSFPTTTVPLTLERIDIVDEGGELKPEAVEILDEIKEQRAVVNGGHMYPEYIRTLFHAAKERGIERMVVSHPDFVIGADRSLCRELTGLGAYLEHEVGHYDPEGPERWDPKRLMDWIEEIGPEHTVLASDFGQDTNPKPVDAWLRVAGALLDLGLPEKDLRRMVCDNPARLLGLDPTD</sequence>
<dbReference type="InterPro" id="IPR046249">
    <property type="entry name" value="DUF6282"/>
</dbReference>